<dbReference type="RefSeq" id="WP_074788227.1">
    <property type="nucleotide sequence ID" value="NZ_FOBO01000027.1"/>
</dbReference>
<reference evidence="1 2" key="1">
    <citation type="submission" date="2016-10" db="EMBL/GenBank/DDBJ databases">
        <authorList>
            <person name="de Groot N.N."/>
        </authorList>
    </citation>
    <scope>NUCLEOTIDE SEQUENCE [LARGE SCALE GENOMIC DNA]</scope>
    <source>
        <strain evidence="1 2">DSM 11457</strain>
    </source>
</reference>
<dbReference type="Proteomes" id="UP000182160">
    <property type="component" value="Unassembled WGS sequence"/>
</dbReference>
<dbReference type="EMBL" id="FOBO01000027">
    <property type="protein sequence ID" value="SEN74631.1"/>
    <property type="molecule type" value="Genomic_DNA"/>
</dbReference>
<evidence type="ECO:0000313" key="1">
    <source>
        <dbReference type="EMBL" id="SEN74631.1"/>
    </source>
</evidence>
<gene>
    <name evidence="1" type="ORF">SAMN04488077_1275</name>
</gene>
<protein>
    <submittedName>
        <fullName evidence="1">Uncharacterized protein</fullName>
    </submittedName>
</protein>
<name>A0A1H8J1T0_9RHOB</name>
<evidence type="ECO:0000313" key="2">
    <source>
        <dbReference type="Proteomes" id="UP000182160"/>
    </source>
</evidence>
<sequence length="285" mass="31104">MGKIAKARHIGSEETAHHLRGALVRLGMDREELLADIRETATDHEGLLRIIMREIDEVVLSRKLAVLSEDGIEATFVVSNRRLIELRTNDTNQPDVNGGGTEPEVAALAYAQSIKKIGGQAAGVTLQHIGRASKLPTSSTACSAVCLSEISETLGRENRMHNFFRMIRTRAKGWIVLVSEGTDVWREGPEAILVRLDTLERITAANRETEGSLRRLYRAGPSCSAFAMTPEIQAIVAKNGKDRLLAAVSNQDVIAIMEDWREVFGNGGQGPEPALELGSVDDQLS</sequence>
<dbReference type="AlphaFoldDB" id="A0A1H8J1T0"/>
<proteinExistence type="predicted"/>
<organism evidence="1 2">
    <name type="scientific">Roseovarius tolerans</name>
    <dbReference type="NCBI Taxonomy" id="74031"/>
    <lineage>
        <taxon>Bacteria</taxon>
        <taxon>Pseudomonadati</taxon>
        <taxon>Pseudomonadota</taxon>
        <taxon>Alphaproteobacteria</taxon>
        <taxon>Rhodobacterales</taxon>
        <taxon>Roseobacteraceae</taxon>
        <taxon>Roseovarius</taxon>
    </lineage>
</organism>
<accession>A0A1H8J1T0</accession>